<organism evidence="2 3">
    <name type="scientific">Microbacterium oleivorans</name>
    <dbReference type="NCBI Taxonomy" id="273677"/>
    <lineage>
        <taxon>Bacteria</taxon>
        <taxon>Bacillati</taxon>
        <taxon>Actinomycetota</taxon>
        <taxon>Actinomycetes</taxon>
        <taxon>Micrococcales</taxon>
        <taxon>Microbacteriaceae</taxon>
        <taxon>Microbacterium</taxon>
    </lineage>
</organism>
<dbReference type="GO" id="GO:0016740">
    <property type="term" value="F:transferase activity"/>
    <property type="evidence" value="ECO:0007669"/>
    <property type="project" value="UniProtKB-KW"/>
</dbReference>
<keyword evidence="2" id="KW-0808">Transferase</keyword>
<dbReference type="InterPro" id="IPR007345">
    <property type="entry name" value="Polysacch_pyruvyl_Trfase"/>
</dbReference>
<accession>A0A4R5YKC1</accession>
<gene>
    <name evidence="2" type="ORF">E2R54_04175</name>
</gene>
<feature type="domain" description="Polysaccharide pyruvyl transferase" evidence="1">
    <location>
        <begin position="94"/>
        <end position="333"/>
    </location>
</feature>
<comment type="caution">
    <text evidence="2">The sequence shown here is derived from an EMBL/GenBank/DDBJ whole genome shotgun (WGS) entry which is preliminary data.</text>
</comment>
<protein>
    <submittedName>
        <fullName evidence="2">Polysaccharide pyruvyl transferase family protein</fullName>
    </submittedName>
</protein>
<evidence type="ECO:0000313" key="3">
    <source>
        <dbReference type="Proteomes" id="UP000295633"/>
    </source>
</evidence>
<dbReference type="EMBL" id="SMZX01000001">
    <property type="protein sequence ID" value="TDL45656.1"/>
    <property type="molecule type" value="Genomic_DNA"/>
</dbReference>
<sequence length="398" mass="42216">MQSSTRHERQELAISDVLSEETPVRTSPVRLAQVGDYSVSNWGDQLYPGVTADLLRRIGLLSEITHFAPLAGTTLAGEPIRPLREIRRSDAAAVLVGGGDLVRFDTTTVALDHMAIPEAERHGRLLRLRAAWFARRHFLAGPGVWLPEDDWVRGAPTVLVSVGARRMAHDARARAVVARLRGVWVRTSHAAQQFQAAGVDATRIVLAPDMVFAHPALSDLNGAASRGREVIRRRLGVDEPLVIFHAAAFHGWPEARIEAALRSLAGLPVAVLSLGAYSGEDRALAAAAQRTGVDALIGLDADEIVSVLAGAGVVFTTSMHAAIVAGSFGTPVLTPGVAKTAEAFAACPVPPRVEGVSDEDLAETVRARCGERVSHDPTPNARAATTAMTSILTMAGVL</sequence>
<evidence type="ECO:0000259" key="1">
    <source>
        <dbReference type="Pfam" id="PF04230"/>
    </source>
</evidence>
<dbReference type="SUPFAM" id="SSF53756">
    <property type="entry name" value="UDP-Glycosyltransferase/glycogen phosphorylase"/>
    <property type="match status" value="1"/>
</dbReference>
<dbReference type="AlphaFoldDB" id="A0A4R5YKC1"/>
<dbReference type="Proteomes" id="UP000295633">
    <property type="component" value="Unassembled WGS sequence"/>
</dbReference>
<evidence type="ECO:0000313" key="2">
    <source>
        <dbReference type="EMBL" id="TDL45656.1"/>
    </source>
</evidence>
<name>A0A4R5YKC1_9MICO</name>
<dbReference type="Pfam" id="PF04230">
    <property type="entry name" value="PS_pyruv_trans"/>
    <property type="match status" value="1"/>
</dbReference>
<proteinExistence type="predicted"/>
<reference evidence="2 3" key="1">
    <citation type="submission" date="2019-03" db="EMBL/GenBank/DDBJ databases">
        <title>Genome Sequencing and Assembly of Various Microbes Isolated from Partially Reclaimed Soil and Acid Mine Drainage (AMD) Site.</title>
        <authorList>
            <person name="Steinbock B."/>
            <person name="Bechtold R."/>
            <person name="Sevigny J.L."/>
            <person name="Thomas D."/>
            <person name="Cuthill L.R."/>
            <person name="Aveiro Johannsen E.J."/>
            <person name="Thomas K."/>
            <person name="Ghosh A."/>
        </authorList>
    </citation>
    <scope>NUCLEOTIDE SEQUENCE [LARGE SCALE GENOMIC DNA]</scope>
    <source>
        <strain evidence="2 3">F-B2</strain>
    </source>
</reference>